<evidence type="ECO:0000313" key="3">
    <source>
        <dbReference type="EMBL" id="CAE0837917.1"/>
    </source>
</evidence>
<proteinExistence type="predicted"/>
<name>A0A6T2KJ47_9EUGL</name>
<dbReference type="EMBL" id="HBJA01142939">
    <property type="protein sequence ID" value="CAE0837916.1"/>
    <property type="molecule type" value="Transcribed_RNA"/>
</dbReference>
<protein>
    <submittedName>
        <fullName evidence="3">Uncharacterized protein</fullName>
    </submittedName>
</protein>
<reference evidence="3" key="1">
    <citation type="submission" date="2021-01" db="EMBL/GenBank/DDBJ databases">
        <authorList>
            <person name="Corre E."/>
            <person name="Pelletier E."/>
            <person name="Niang G."/>
            <person name="Scheremetjew M."/>
            <person name="Finn R."/>
            <person name="Kale V."/>
            <person name="Holt S."/>
            <person name="Cochrane G."/>
            <person name="Meng A."/>
            <person name="Brown T."/>
            <person name="Cohen L."/>
        </authorList>
    </citation>
    <scope>NUCLEOTIDE SEQUENCE</scope>
    <source>
        <strain evidence="3">CCMP1594</strain>
    </source>
</reference>
<dbReference type="EMBL" id="HBJA01142940">
    <property type="protein sequence ID" value="CAE0837917.1"/>
    <property type="molecule type" value="Transcribed_RNA"/>
</dbReference>
<keyword evidence="1" id="KW-0472">Membrane</keyword>
<gene>
    <name evidence="2" type="ORF">EGYM00163_LOCUS49288</name>
    <name evidence="3" type="ORF">EGYM00163_LOCUS49289</name>
</gene>
<keyword evidence="1" id="KW-1133">Transmembrane helix</keyword>
<organism evidence="3">
    <name type="scientific">Eutreptiella gymnastica</name>
    <dbReference type="NCBI Taxonomy" id="73025"/>
    <lineage>
        <taxon>Eukaryota</taxon>
        <taxon>Discoba</taxon>
        <taxon>Euglenozoa</taxon>
        <taxon>Euglenida</taxon>
        <taxon>Spirocuta</taxon>
        <taxon>Euglenophyceae</taxon>
        <taxon>Eutreptiales</taxon>
        <taxon>Eutreptiaceae</taxon>
        <taxon>Eutreptiella</taxon>
    </lineage>
</organism>
<sequence length="324" mass="34916">MVTGRDCRLVAVFVCAIAFGAWLADRTQPTTQLPVTNTQVGAIRATPLSSHGARPQMKRIGQPVIDSSGSDWEPTVHIASPNRLSSTRQQIHTQEYNAQYLLGLGSIITGVILAVFGLVQRRGTKEDPVIALDLEGSVSTSSGLQYNTIAMATVSGESNGGWKIGHVSATEPGYRVITQAEIPGVVPRADLMDQVSKWATLTYEDAKSEGVAITITPQVDAEGHMLSFLISLPTEGGGSVVVQACFDDEEFIVQRGIDGFGKEVAEVDETKPSWTVKGRTFMLRRKEGDLPDEVRPLLLKVLQGLCQSVTNYYAFGSVYATDAT</sequence>
<feature type="transmembrane region" description="Helical" evidence="1">
    <location>
        <begin position="100"/>
        <end position="119"/>
    </location>
</feature>
<accession>A0A6T2KJ47</accession>
<dbReference type="AlphaFoldDB" id="A0A6T2KJ47"/>
<feature type="transmembrane region" description="Helical" evidence="1">
    <location>
        <begin position="7"/>
        <end position="24"/>
    </location>
</feature>
<keyword evidence="1" id="KW-0812">Transmembrane</keyword>
<evidence type="ECO:0000256" key="1">
    <source>
        <dbReference type="SAM" id="Phobius"/>
    </source>
</evidence>
<evidence type="ECO:0000313" key="2">
    <source>
        <dbReference type="EMBL" id="CAE0837916.1"/>
    </source>
</evidence>